<dbReference type="RefSeq" id="WP_102768420.1">
    <property type="nucleotide sequence ID" value="NZ_POSP01000003.1"/>
</dbReference>
<sequence>MSLNPKIQSWHGRTVWLVGASSGIGRAVAAKLHAAGARVIVSARQADLLNDFAAQHPGAQPLPLDVMNEQALLAAVQQIVRNHGQIDLCMYCAGYYQPMRAQQFSLSDALRHLDINYIGALKLLQALLPQLLEQSRQGKPGHLSLVSSVAGYRGLPKSLAYGPSKAALSHLAEALYLDLSPEHIGVSVINPGFVATPLTAQNDFAMPALISAEQAASEILKGWSKGEFEIHFPKRFTLWLKLLSHLGHSLYFRAVRRATGL</sequence>
<accession>A0A2N8KYM4</accession>
<evidence type="ECO:0000313" key="4">
    <source>
        <dbReference type="EMBL" id="PND38502.1"/>
    </source>
</evidence>
<evidence type="ECO:0000256" key="1">
    <source>
        <dbReference type="ARBA" id="ARBA00006484"/>
    </source>
</evidence>
<gene>
    <name evidence="4" type="ORF">C1O66_13875</name>
</gene>
<name>A0A2N8KYM4_9BURK</name>
<reference evidence="4 5" key="1">
    <citation type="submission" date="2018-01" db="EMBL/GenBank/DDBJ databases">
        <title>Draft genome sequence of Paucibacter aquatile CR182 isolated from freshwater of the Nakdong River.</title>
        <authorList>
            <person name="Choi A."/>
            <person name="Chung E.J."/>
        </authorList>
    </citation>
    <scope>NUCLEOTIDE SEQUENCE [LARGE SCALE GENOMIC DNA]</scope>
    <source>
        <strain evidence="4 5">CR182</strain>
    </source>
</reference>
<evidence type="ECO:0000259" key="3">
    <source>
        <dbReference type="SMART" id="SM00822"/>
    </source>
</evidence>
<organism evidence="4 5">
    <name type="scientific">Kinneretia aquatilis</name>
    <dbReference type="NCBI Taxonomy" id="2070761"/>
    <lineage>
        <taxon>Bacteria</taxon>
        <taxon>Pseudomonadati</taxon>
        <taxon>Pseudomonadota</taxon>
        <taxon>Betaproteobacteria</taxon>
        <taxon>Burkholderiales</taxon>
        <taxon>Sphaerotilaceae</taxon>
        <taxon>Roseateles</taxon>
    </lineage>
</organism>
<proteinExistence type="inferred from homology"/>
<dbReference type="AlphaFoldDB" id="A0A2N8KYM4"/>
<dbReference type="Gene3D" id="3.40.50.720">
    <property type="entry name" value="NAD(P)-binding Rossmann-like Domain"/>
    <property type="match status" value="1"/>
</dbReference>
<dbReference type="PRINTS" id="PR00081">
    <property type="entry name" value="GDHRDH"/>
</dbReference>
<dbReference type="Pfam" id="PF00106">
    <property type="entry name" value="adh_short"/>
    <property type="match status" value="1"/>
</dbReference>
<dbReference type="InterPro" id="IPR002347">
    <property type="entry name" value="SDR_fam"/>
</dbReference>
<dbReference type="EMBL" id="POSP01000003">
    <property type="protein sequence ID" value="PND38502.1"/>
    <property type="molecule type" value="Genomic_DNA"/>
</dbReference>
<dbReference type="InterPro" id="IPR057326">
    <property type="entry name" value="KR_dom"/>
</dbReference>
<dbReference type="InterPro" id="IPR036291">
    <property type="entry name" value="NAD(P)-bd_dom_sf"/>
</dbReference>
<evidence type="ECO:0000256" key="2">
    <source>
        <dbReference type="ARBA" id="ARBA00023002"/>
    </source>
</evidence>
<dbReference type="SUPFAM" id="SSF51735">
    <property type="entry name" value="NAD(P)-binding Rossmann-fold domains"/>
    <property type="match status" value="1"/>
</dbReference>
<dbReference type="GO" id="GO:0016020">
    <property type="term" value="C:membrane"/>
    <property type="evidence" value="ECO:0007669"/>
    <property type="project" value="TreeGrafter"/>
</dbReference>
<dbReference type="OrthoDB" id="335726at2"/>
<dbReference type="Proteomes" id="UP000235916">
    <property type="component" value="Unassembled WGS sequence"/>
</dbReference>
<evidence type="ECO:0000313" key="5">
    <source>
        <dbReference type="Proteomes" id="UP000235916"/>
    </source>
</evidence>
<feature type="domain" description="Ketoreductase" evidence="3">
    <location>
        <begin position="13"/>
        <end position="197"/>
    </location>
</feature>
<dbReference type="GO" id="GO:0016491">
    <property type="term" value="F:oxidoreductase activity"/>
    <property type="evidence" value="ECO:0007669"/>
    <property type="project" value="UniProtKB-KW"/>
</dbReference>
<keyword evidence="2" id="KW-0560">Oxidoreductase</keyword>
<comment type="caution">
    <text evidence="4">The sequence shown here is derived from an EMBL/GenBank/DDBJ whole genome shotgun (WGS) entry which is preliminary data.</text>
</comment>
<comment type="similarity">
    <text evidence="1">Belongs to the short-chain dehydrogenases/reductases (SDR) family.</text>
</comment>
<keyword evidence="5" id="KW-1185">Reference proteome</keyword>
<dbReference type="PANTHER" id="PTHR44196:SF1">
    <property type="entry name" value="DEHYDROGENASE_REDUCTASE SDR FAMILY MEMBER 7B"/>
    <property type="match status" value="1"/>
</dbReference>
<dbReference type="SMART" id="SM00822">
    <property type="entry name" value="PKS_KR"/>
    <property type="match status" value="1"/>
</dbReference>
<protein>
    <submittedName>
        <fullName evidence="4">Short-chain dehydrogenase</fullName>
    </submittedName>
</protein>
<dbReference type="PANTHER" id="PTHR44196">
    <property type="entry name" value="DEHYDROGENASE/REDUCTASE SDR FAMILY MEMBER 7B"/>
    <property type="match status" value="1"/>
</dbReference>